<keyword evidence="3" id="KW-0963">Cytoplasm</keyword>
<keyword evidence="4" id="KW-0479">Metal-binding</keyword>
<accession>A0A3S3N5Z4</accession>
<dbReference type="PANTHER" id="PTHR33059:SF4">
    <property type="entry name" value="FCS-LIKE ZINC FINGER 5"/>
    <property type="match status" value="1"/>
</dbReference>
<feature type="region of interest" description="Disordered" evidence="6">
    <location>
        <begin position="129"/>
        <end position="152"/>
    </location>
</feature>
<protein>
    <submittedName>
        <fullName evidence="8">50s ribosomal l24e</fullName>
    </submittedName>
</protein>
<feature type="domain" description="FLZ-type" evidence="7">
    <location>
        <begin position="79"/>
        <end position="123"/>
    </location>
</feature>
<evidence type="ECO:0000256" key="5">
    <source>
        <dbReference type="PROSITE-ProRule" id="PRU01131"/>
    </source>
</evidence>
<evidence type="ECO:0000313" key="8">
    <source>
        <dbReference type="EMBL" id="RWR93022.1"/>
    </source>
</evidence>
<dbReference type="PANTHER" id="PTHR33059">
    <property type="entry name" value="FCS-LIKE ZINC FINGER 5"/>
    <property type="match status" value="1"/>
</dbReference>
<comment type="subcellular location">
    <subcellularLocation>
        <location evidence="1">Cytoplasm</location>
    </subcellularLocation>
</comment>
<dbReference type="PROSITE" id="PS51795">
    <property type="entry name" value="ZF_FLZ"/>
    <property type="match status" value="1"/>
</dbReference>
<dbReference type="Proteomes" id="UP000283530">
    <property type="component" value="Unassembled WGS sequence"/>
</dbReference>
<dbReference type="EMBL" id="QPKB01000009">
    <property type="protein sequence ID" value="RWR93022.1"/>
    <property type="molecule type" value="Genomic_DNA"/>
</dbReference>
<dbReference type="OrthoDB" id="1925036at2759"/>
<gene>
    <name evidence="8" type="ORF">CKAN_02225200</name>
</gene>
<dbReference type="AlphaFoldDB" id="A0A3S3N5Z4"/>
<feature type="compositionally biased region" description="Basic residues" evidence="6">
    <location>
        <begin position="1"/>
        <end position="11"/>
    </location>
</feature>
<evidence type="ECO:0000256" key="1">
    <source>
        <dbReference type="ARBA" id="ARBA00004496"/>
    </source>
</evidence>
<dbReference type="GO" id="GO:0046872">
    <property type="term" value="F:metal ion binding"/>
    <property type="evidence" value="ECO:0007669"/>
    <property type="project" value="UniProtKB-KW"/>
</dbReference>
<reference evidence="8 9" key="1">
    <citation type="journal article" date="2019" name="Nat. Plants">
        <title>Stout camphor tree genome fills gaps in understanding of flowering plant genome evolution.</title>
        <authorList>
            <person name="Chaw S.M."/>
            <person name="Liu Y.C."/>
            <person name="Wu Y.W."/>
            <person name="Wang H.Y."/>
            <person name="Lin C.I."/>
            <person name="Wu C.S."/>
            <person name="Ke H.M."/>
            <person name="Chang L.Y."/>
            <person name="Hsu C.Y."/>
            <person name="Yang H.T."/>
            <person name="Sudianto E."/>
            <person name="Hsu M.H."/>
            <person name="Wu K.P."/>
            <person name="Wang L.N."/>
            <person name="Leebens-Mack J.H."/>
            <person name="Tsai I.J."/>
        </authorList>
    </citation>
    <scope>NUCLEOTIDE SEQUENCE [LARGE SCALE GENOMIC DNA]</scope>
    <source>
        <strain evidence="9">cv. Chaw 1501</strain>
        <tissue evidence="8">Young leaves</tissue>
    </source>
</reference>
<sequence>MLLGKRPRPPIRRTTSMNEITVDLSNNTDAPSTPSNNTRGSKDQSSTKKYQDGFDPRYLSTVSPRNPRRGSGDFLETAPFLRACGLCNRRLGPGRDIYMYRGDTAFCSLECRQQQMNHDERKEKCSVTSMKKEVASTAGSETTNNGERVAAA</sequence>
<feature type="compositionally biased region" description="Polar residues" evidence="6">
    <location>
        <begin position="137"/>
        <end position="146"/>
    </location>
</feature>
<evidence type="ECO:0000256" key="4">
    <source>
        <dbReference type="ARBA" id="ARBA00022723"/>
    </source>
</evidence>
<dbReference type="GO" id="GO:0005737">
    <property type="term" value="C:cytoplasm"/>
    <property type="evidence" value="ECO:0007669"/>
    <property type="project" value="UniProtKB-SubCell"/>
</dbReference>
<evidence type="ECO:0000313" key="9">
    <source>
        <dbReference type="Proteomes" id="UP000283530"/>
    </source>
</evidence>
<feature type="region of interest" description="Disordered" evidence="6">
    <location>
        <begin position="1"/>
        <end position="74"/>
    </location>
</feature>
<name>A0A3S3N5Z4_9MAGN</name>
<keyword evidence="9" id="KW-1185">Reference proteome</keyword>
<evidence type="ECO:0000259" key="7">
    <source>
        <dbReference type="PROSITE" id="PS51795"/>
    </source>
</evidence>
<feature type="compositionally biased region" description="Basic and acidic residues" evidence="6">
    <location>
        <begin position="40"/>
        <end position="55"/>
    </location>
</feature>
<feature type="compositionally biased region" description="Polar residues" evidence="6">
    <location>
        <begin position="13"/>
        <end position="39"/>
    </location>
</feature>
<feature type="zinc finger region" description="FLZ-type" evidence="5">
    <location>
        <begin position="79"/>
        <end position="123"/>
    </location>
</feature>
<organism evidence="8 9">
    <name type="scientific">Cinnamomum micranthum f. kanehirae</name>
    <dbReference type="NCBI Taxonomy" id="337451"/>
    <lineage>
        <taxon>Eukaryota</taxon>
        <taxon>Viridiplantae</taxon>
        <taxon>Streptophyta</taxon>
        <taxon>Embryophyta</taxon>
        <taxon>Tracheophyta</taxon>
        <taxon>Spermatophyta</taxon>
        <taxon>Magnoliopsida</taxon>
        <taxon>Magnoliidae</taxon>
        <taxon>Laurales</taxon>
        <taxon>Lauraceae</taxon>
        <taxon>Cinnamomum</taxon>
    </lineage>
</organism>
<proteinExistence type="inferred from homology"/>
<evidence type="ECO:0000256" key="6">
    <source>
        <dbReference type="SAM" id="MobiDB-lite"/>
    </source>
</evidence>
<comment type="similarity">
    <text evidence="2">Belongs to the FLZ family.</text>
</comment>
<comment type="caution">
    <text evidence="8">The sequence shown here is derived from an EMBL/GenBank/DDBJ whole genome shotgun (WGS) entry which is preliminary data.</text>
</comment>
<evidence type="ECO:0000256" key="2">
    <source>
        <dbReference type="ARBA" id="ARBA00009374"/>
    </source>
</evidence>
<evidence type="ECO:0000256" key="3">
    <source>
        <dbReference type="ARBA" id="ARBA00022490"/>
    </source>
</evidence>
<dbReference type="Pfam" id="PF04570">
    <property type="entry name" value="zf-FLZ"/>
    <property type="match status" value="1"/>
</dbReference>
<dbReference type="InterPro" id="IPR007650">
    <property type="entry name" value="Zf-FLZ_dom"/>
</dbReference>